<dbReference type="InterPro" id="IPR015590">
    <property type="entry name" value="Aldehyde_DH_dom"/>
</dbReference>
<protein>
    <recommendedName>
        <fullName evidence="5">Aldehyde dehydrogenase domain-containing protein</fullName>
    </recommendedName>
</protein>
<evidence type="ECO:0000259" key="5">
    <source>
        <dbReference type="Pfam" id="PF00171"/>
    </source>
</evidence>
<dbReference type="CDD" id="cd07090">
    <property type="entry name" value="ALDH_F9_TMBADH"/>
    <property type="match status" value="1"/>
</dbReference>
<dbReference type="PANTHER" id="PTHR11699">
    <property type="entry name" value="ALDEHYDE DEHYDROGENASE-RELATED"/>
    <property type="match status" value="1"/>
</dbReference>
<keyword evidence="7" id="KW-1185">Reference proteome</keyword>
<dbReference type="NCBIfam" id="NF009725">
    <property type="entry name" value="PRK13252.1"/>
    <property type="match status" value="1"/>
</dbReference>
<comment type="caution">
    <text evidence="6">The sequence shown here is derived from an EMBL/GenBank/DDBJ whole genome shotgun (WGS) entry which is preliminary data.</text>
</comment>
<dbReference type="FunFam" id="3.40.605.10:FF:000026">
    <property type="entry name" value="Aldehyde dehydrogenase, putative"/>
    <property type="match status" value="1"/>
</dbReference>
<dbReference type="InterPro" id="IPR016161">
    <property type="entry name" value="Ald_DH/histidinol_DH"/>
</dbReference>
<keyword evidence="2 4" id="KW-0560">Oxidoreductase</keyword>
<dbReference type="PROSITE" id="PS00687">
    <property type="entry name" value="ALDEHYDE_DEHYDR_GLU"/>
    <property type="match status" value="1"/>
</dbReference>
<dbReference type="Proteomes" id="UP000749559">
    <property type="component" value="Unassembled WGS sequence"/>
</dbReference>
<evidence type="ECO:0000256" key="2">
    <source>
        <dbReference type="ARBA" id="ARBA00023002"/>
    </source>
</evidence>
<gene>
    <name evidence="6" type="ORF">OFUS_LOCUS14878</name>
</gene>
<feature type="active site" evidence="3">
    <location>
        <position position="300"/>
    </location>
</feature>
<dbReference type="EMBL" id="CAIIXF020000007">
    <property type="protein sequence ID" value="CAH1789538.1"/>
    <property type="molecule type" value="Genomic_DNA"/>
</dbReference>
<evidence type="ECO:0000313" key="6">
    <source>
        <dbReference type="EMBL" id="CAH1789538.1"/>
    </source>
</evidence>
<comment type="similarity">
    <text evidence="1 4">Belongs to the aldehyde dehydrogenase family.</text>
</comment>
<accession>A0A8S4P921</accession>
<dbReference type="SUPFAM" id="SSF53720">
    <property type="entry name" value="ALDH-like"/>
    <property type="match status" value="1"/>
</dbReference>
<dbReference type="Gene3D" id="3.40.309.10">
    <property type="entry name" value="Aldehyde Dehydrogenase, Chain A, domain 2"/>
    <property type="match status" value="1"/>
</dbReference>
<evidence type="ECO:0000313" key="7">
    <source>
        <dbReference type="Proteomes" id="UP000749559"/>
    </source>
</evidence>
<dbReference type="InterPro" id="IPR016162">
    <property type="entry name" value="Ald_DH_N"/>
</dbReference>
<dbReference type="InterPro" id="IPR016163">
    <property type="entry name" value="Ald_DH_C"/>
</dbReference>
<dbReference type="OrthoDB" id="310895at2759"/>
<dbReference type="GO" id="GO:0016620">
    <property type="term" value="F:oxidoreductase activity, acting on the aldehyde or oxo group of donors, NAD or NADP as acceptor"/>
    <property type="evidence" value="ECO:0007669"/>
    <property type="project" value="InterPro"/>
</dbReference>
<evidence type="ECO:0000256" key="1">
    <source>
        <dbReference type="ARBA" id="ARBA00009986"/>
    </source>
</evidence>
<sequence length="540" mass="58967">MLSYSLYCSGFIGSKVCLRMLRGTVKLWQCMSRNGTGQIQVLRMLTTAPNLVKESLHYLDGKRVDATSDDTSQKFDVLYPATGEVLCQVQSAGRSDVDAAVNSAKEAYKEWSQRSNMERGKVLLKAAEIVRSNLEDLARTEVLDTGKPIWEARLDIDGCAGTMEYYGGIAPSLQGEHILLPNGNFAYTRREPLGVVGGIGAWNYPFQMASWKTAPALVVGNTMVFKPSPLTPLTAVMLAEMYSQAGLPDGCLNIIQGMAETGALLSSHQHIEKMTFTGSVPTGSKVMEACAKDIKHVTLELGGKSPLIIFEDCDLENAVKGAMLANFMNQGQVCSNGTRVFVQRSILDAFLDKLVTRVKKMQIGDPLLENTTVGSMISKEQCDIALSYIESAKYEGATVLYGGEKVIPSSQFAKGNFLQPTILVNCRDNMKAVREEIFGSVMAVLTFDTEEEVLQRANDTQFGLAGGVFTKDLQKAHRVASKMEAGSLYINNYNVYPPEIPFGGYKKSGLGRENGAVTLNQYTQVKCVYVEMNDVDSGPL</sequence>
<dbReference type="Pfam" id="PF00171">
    <property type="entry name" value="Aldedh"/>
    <property type="match status" value="1"/>
</dbReference>
<evidence type="ECO:0000256" key="3">
    <source>
        <dbReference type="PROSITE-ProRule" id="PRU10007"/>
    </source>
</evidence>
<organism evidence="6 7">
    <name type="scientific">Owenia fusiformis</name>
    <name type="common">Polychaete worm</name>
    <dbReference type="NCBI Taxonomy" id="6347"/>
    <lineage>
        <taxon>Eukaryota</taxon>
        <taxon>Metazoa</taxon>
        <taxon>Spiralia</taxon>
        <taxon>Lophotrochozoa</taxon>
        <taxon>Annelida</taxon>
        <taxon>Polychaeta</taxon>
        <taxon>Sedentaria</taxon>
        <taxon>Canalipalpata</taxon>
        <taxon>Sabellida</taxon>
        <taxon>Oweniida</taxon>
        <taxon>Oweniidae</taxon>
        <taxon>Owenia</taxon>
    </lineage>
</organism>
<dbReference type="AlphaFoldDB" id="A0A8S4P921"/>
<dbReference type="FunFam" id="3.40.605.10:FF:000007">
    <property type="entry name" value="NAD/NADP-dependent betaine aldehyde dehydrogenase"/>
    <property type="match status" value="1"/>
</dbReference>
<name>A0A8S4P921_OWEFU</name>
<reference evidence="6" key="1">
    <citation type="submission" date="2022-03" db="EMBL/GenBank/DDBJ databases">
        <authorList>
            <person name="Martin C."/>
        </authorList>
    </citation>
    <scope>NUCLEOTIDE SEQUENCE</scope>
</reference>
<dbReference type="PROSITE" id="PS00070">
    <property type="entry name" value="ALDEHYDE_DEHYDR_CYS"/>
    <property type="match status" value="1"/>
</dbReference>
<dbReference type="InterPro" id="IPR029510">
    <property type="entry name" value="Ald_DH_CS_GLU"/>
</dbReference>
<proteinExistence type="inferred from homology"/>
<dbReference type="FunFam" id="3.40.309.10:FF:000012">
    <property type="entry name" value="Betaine aldehyde dehydrogenase"/>
    <property type="match status" value="1"/>
</dbReference>
<dbReference type="Gene3D" id="3.40.605.10">
    <property type="entry name" value="Aldehyde Dehydrogenase, Chain A, domain 1"/>
    <property type="match status" value="1"/>
</dbReference>
<dbReference type="InterPro" id="IPR016160">
    <property type="entry name" value="Ald_DH_CS_CYS"/>
</dbReference>
<evidence type="ECO:0000256" key="4">
    <source>
        <dbReference type="RuleBase" id="RU003345"/>
    </source>
</evidence>
<feature type="domain" description="Aldehyde dehydrogenase" evidence="5">
    <location>
        <begin position="70"/>
        <end position="528"/>
    </location>
</feature>